<comment type="cofactor">
    <cofactor evidence="1">
        <name>thiamine diphosphate</name>
        <dbReference type="ChEBI" id="CHEBI:58937"/>
    </cofactor>
</comment>
<dbReference type="CDD" id="cd02012">
    <property type="entry name" value="TPP_TK"/>
    <property type="match status" value="1"/>
</dbReference>
<keyword evidence="3" id="KW-0786">Thiamine pyrophosphate</keyword>
<dbReference type="InterPro" id="IPR005474">
    <property type="entry name" value="Transketolase_N"/>
</dbReference>
<dbReference type="InterPro" id="IPR029061">
    <property type="entry name" value="THDP-binding"/>
</dbReference>
<name>A0A2M7CHX8_9BACT</name>
<proteinExistence type="inferred from homology"/>
<evidence type="ECO:0000259" key="4">
    <source>
        <dbReference type="Pfam" id="PF00456"/>
    </source>
</evidence>
<sequence length="278" mass="31366">MSDLDTLKLKKIAVDCRIDMLKALANAQSGHSAGPLGIIEFFVAMYFKILHHDPKNPLLPDRDRFILSAGHYCPAMYVAMAHSGYFPVQEFIKTLRQFETRFQGHPHNLALPGIETTSGPLGQGISQAVGMALAAKIDKKNHRVYCLTTDGESQEGQVWEALMWAGGKNLDNLTAYIDRNFIQIDGNTEDVLPLEPLADKYRAFNWHVIEVDGHNFQQITEATDEAKAVHRPTMIILHTIPGKDVKEIENDYTWHGRPPTHDELKKFLPELEKIKKSL</sequence>
<dbReference type="SUPFAM" id="SSF52518">
    <property type="entry name" value="Thiamin diphosphate-binding fold (THDP-binding)"/>
    <property type="match status" value="1"/>
</dbReference>
<evidence type="ECO:0000313" key="5">
    <source>
        <dbReference type="EMBL" id="PIV25237.1"/>
    </source>
</evidence>
<dbReference type="EMBL" id="PEUM01000076">
    <property type="protein sequence ID" value="PIV25237.1"/>
    <property type="molecule type" value="Genomic_DNA"/>
</dbReference>
<evidence type="ECO:0000256" key="2">
    <source>
        <dbReference type="ARBA" id="ARBA00007131"/>
    </source>
</evidence>
<evidence type="ECO:0000256" key="1">
    <source>
        <dbReference type="ARBA" id="ARBA00001964"/>
    </source>
</evidence>
<accession>A0A2M7CHX8</accession>
<reference evidence="6" key="1">
    <citation type="submission" date="2017-09" db="EMBL/GenBank/DDBJ databases">
        <title>Depth-based differentiation of microbial function through sediment-hosted aquifers and enrichment of novel symbionts in the deep terrestrial subsurface.</title>
        <authorList>
            <person name="Probst A.J."/>
            <person name="Ladd B."/>
            <person name="Jarett J.K."/>
            <person name="Geller-Mcgrath D.E."/>
            <person name="Sieber C.M.K."/>
            <person name="Emerson J.B."/>
            <person name="Anantharaman K."/>
            <person name="Thomas B.C."/>
            <person name="Malmstrom R."/>
            <person name="Stieglmeier M."/>
            <person name="Klingl A."/>
            <person name="Woyke T."/>
            <person name="Ryan C.M."/>
            <person name="Banfield J.F."/>
        </authorList>
    </citation>
    <scope>NUCLEOTIDE SEQUENCE [LARGE SCALE GENOMIC DNA]</scope>
</reference>
<dbReference type="Pfam" id="PF00456">
    <property type="entry name" value="Transketolase_N"/>
    <property type="match status" value="1"/>
</dbReference>
<dbReference type="Gene3D" id="3.40.50.970">
    <property type="match status" value="1"/>
</dbReference>
<dbReference type="PANTHER" id="PTHR47514">
    <property type="entry name" value="TRANSKETOLASE N-TERMINAL SECTION-RELATED"/>
    <property type="match status" value="1"/>
</dbReference>
<dbReference type="PANTHER" id="PTHR47514:SF1">
    <property type="entry name" value="TRANSKETOLASE N-TERMINAL SECTION-RELATED"/>
    <property type="match status" value="1"/>
</dbReference>
<comment type="similarity">
    <text evidence="2">Belongs to the transketolase family.</text>
</comment>
<dbReference type="AlphaFoldDB" id="A0A2M7CHX8"/>
<evidence type="ECO:0000313" key="6">
    <source>
        <dbReference type="Proteomes" id="UP000229966"/>
    </source>
</evidence>
<feature type="domain" description="Transketolase N-terminal" evidence="4">
    <location>
        <begin position="13"/>
        <end position="266"/>
    </location>
</feature>
<comment type="caution">
    <text evidence="5">The sequence shown here is derived from an EMBL/GenBank/DDBJ whole genome shotgun (WGS) entry which is preliminary data.</text>
</comment>
<evidence type="ECO:0000256" key="3">
    <source>
        <dbReference type="ARBA" id="ARBA00023052"/>
    </source>
</evidence>
<gene>
    <name evidence="5" type="ORF">COS38_02690</name>
</gene>
<organism evidence="5 6">
    <name type="scientific">Candidatus Berkelbacteria bacterium CG03_land_8_20_14_0_80_40_36</name>
    <dbReference type="NCBI Taxonomy" id="1974509"/>
    <lineage>
        <taxon>Bacteria</taxon>
        <taxon>Candidatus Berkelbacteria</taxon>
    </lineage>
</organism>
<dbReference type="Proteomes" id="UP000229966">
    <property type="component" value="Unassembled WGS sequence"/>
</dbReference>
<protein>
    <submittedName>
        <fullName evidence="5">Transketolase</fullName>
    </submittedName>
</protein>